<sequence>MVSGQQNIRKLNIQLLVTPSIITHVRSEKADDGWRDEKQTNRKTFQPPKMVSTNKYEADHGGRVITVHVCYVRGHGLDSNRRKPSERNGQPHWLSLVNIKVGRIRVLHRRLDDTTIPKMSVRNRFPKWT</sequence>
<name>A0A564YSX9_HYMDI</name>
<dbReference type="Proteomes" id="UP000321570">
    <property type="component" value="Unassembled WGS sequence"/>
</dbReference>
<evidence type="ECO:0000313" key="1">
    <source>
        <dbReference type="EMBL" id="VUZ49823.1"/>
    </source>
</evidence>
<dbReference type="EMBL" id="CABIJS010000333">
    <property type="protein sequence ID" value="VUZ49823.1"/>
    <property type="molecule type" value="Genomic_DNA"/>
</dbReference>
<gene>
    <name evidence="1" type="ORF">WMSIL1_LOCUS8903</name>
</gene>
<proteinExistence type="predicted"/>
<keyword evidence="2" id="KW-1185">Reference proteome</keyword>
<protein>
    <submittedName>
        <fullName evidence="1">Uncharacterized protein</fullName>
    </submittedName>
</protein>
<organism evidence="1 2">
    <name type="scientific">Hymenolepis diminuta</name>
    <name type="common">Rat tapeworm</name>
    <dbReference type="NCBI Taxonomy" id="6216"/>
    <lineage>
        <taxon>Eukaryota</taxon>
        <taxon>Metazoa</taxon>
        <taxon>Spiralia</taxon>
        <taxon>Lophotrochozoa</taxon>
        <taxon>Platyhelminthes</taxon>
        <taxon>Cestoda</taxon>
        <taxon>Eucestoda</taxon>
        <taxon>Cyclophyllidea</taxon>
        <taxon>Hymenolepididae</taxon>
        <taxon>Hymenolepis</taxon>
    </lineage>
</organism>
<evidence type="ECO:0000313" key="2">
    <source>
        <dbReference type="Proteomes" id="UP000321570"/>
    </source>
</evidence>
<accession>A0A564YSX9</accession>
<dbReference type="AlphaFoldDB" id="A0A564YSX9"/>
<reference evidence="1 2" key="1">
    <citation type="submission" date="2019-07" db="EMBL/GenBank/DDBJ databases">
        <authorList>
            <person name="Jastrzebski P J."/>
            <person name="Paukszto L."/>
            <person name="Jastrzebski P J."/>
        </authorList>
    </citation>
    <scope>NUCLEOTIDE SEQUENCE [LARGE SCALE GENOMIC DNA]</scope>
    <source>
        <strain evidence="1 2">WMS-il1</strain>
    </source>
</reference>